<proteinExistence type="predicted"/>
<feature type="signal peptide" evidence="1">
    <location>
        <begin position="1"/>
        <end position="20"/>
    </location>
</feature>
<feature type="chain" id="PRO_5046189931" description="DUF4232 domain-containing protein" evidence="1">
    <location>
        <begin position="21"/>
        <end position="144"/>
    </location>
</feature>
<evidence type="ECO:0000313" key="2">
    <source>
        <dbReference type="EMBL" id="MBW8485545.1"/>
    </source>
</evidence>
<reference evidence="2 3" key="1">
    <citation type="submission" date="2021-07" db="EMBL/GenBank/DDBJ databases">
        <title>Actinomadura sp. PM05-2 isolated from lichen.</title>
        <authorList>
            <person name="Somphong A."/>
            <person name="Phongsopitanun W."/>
            <person name="Tanasupawat S."/>
            <person name="Peongsungnone V."/>
        </authorList>
    </citation>
    <scope>NUCLEOTIDE SEQUENCE [LARGE SCALE GENOMIC DNA]</scope>
    <source>
        <strain evidence="2 3">PM05-2</strain>
    </source>
</reference>
<dbReference type="RefSeq" id="WP_220168776.1">
    <property type="nucleotide sequence ID" value="NZ_JAIBOA010000016.1"/>
</dbReference>
<evidence type="ECO:0000313" key="3">
    <source>
        <dbReference type="Proteomes" id="UP000774570"/>
    </source>
</evidence>
<comment type="caution">
    <text evidence="2">The sequence shown here is derived from an EMBL/GenBank/DDBJ whole genome shotgun (WGS) entry which is preliminary data.</text>
</comment>
<keyword evidence="1" id="KW-0732">Signal</keyword>
<evidence type="ECO:0008006" key="4">
    <source>
        <dbReference type="Google" id="ProtNLM"/>
    </source>
</evidence>
<gene>
    <name evidence="2" type="ORF">K1Y72_24405</name>
</gene>
<evidence type="ECO:0000256" key="1">
    <source>
        <dbReference type="SAM" id="SignalP"/>
    </source>
</evidence>
<dbReference type="EMBL" id="JAIBOA010000016">
    <property type="protein sequence ID" value="MBW8485545.1"/>
    <property type="molecule type" value="Genomic_DNA"/>
</dbReference>
<protein>
    <recommendedName>
        <fullName evidence="4">DUF4232 domain-containing protein</fullName>
    </recommendedName>
</protein>
<dbReference type="PROSITE" id="PS51257">
    <property type="entry name" value="PROKAR_LIPOPROTEIN"/>
    <property type="match status" value="1"/>
</dbReference>
<accession>A0ABS7FZH4</accession>
<sequence length="144" mass="14732">MKRSMTVCLASAALVPPLFGAAGCGNGADVEVTGKDPRVLVARHSGAAPAVMYAGRLRYDAGTRCLYFQPGRSGPEQAPVWPEGTRPVLRDGKRGVRLPSSGELLEGRTFTTGAGGGGTSKLAKGASACVPKGGAIVFSDDVRT</sequence>
<keyword evidence="3" id="KW-1185">Reference proteome</keyword>
<name>A0ABS7FZH4_9ACTN</name>
<organism evidence="2 3">
    <name type="scientific">Actinomadura parmotrematis</name>
    <dbReference type="NCBI Taxonomy" id="2864039"/>
    <lineage>
        <taxon>Bacteria</taxon>
        <taxon>Bacillati</taxon>
        <taxon>Actinomycetota</taxon>
        <taxon>Actinomycetes</taxon>
        <taxon>Streptosporangiales</taxon>
        <taxon>Thermomonosporaceae</taxon>
        <taxon>Actinomadura</taxon>
    </lineage>
</organism>
<dbReference type="Proteomes" id="UP000774570">
    <property type="component" value="Unassembled WGS sequence"/>
</dbReference>